<organism evidence="1 2">
    <name type="scientific">Cryobacterium zongtaii</name>
    <dbReference type="NCBI Taxonomy" id="1259217"/>
    <lineage>
        <taxon>Bacteria</taxon>
        <taxon>Bacillati</taxon>
        <taxon>Actinomycetota</taxon>
        <taxon>Actinomycetes</taxon>
        <taxon>Micrococcales</taxon>
        <taxon>Microbacteriaceae</taxon>
        <taxon>Cryobacterium</taxon>
    </lineage>
</organism>
<evidence type="ECO:0000313" key="1">
    <source>
        <dbReference type="EMBL" id="POH67539.1"/>
    </source>
</evidence>
<protein>
    <recommendedName>
        <fullName evidence="3">DUF4352 domain-containing protein</fullName>
    </recommendedName>
</protein>
<name>A0A2S3ZIW9_9MICO</name>
<evidence type="ECO:0008006" key="3">
    <source>
        <dbReference type="Google" id="ProtNLM"/>
    </source>
</evidence>
<dbReference type="AlphaFoldDB" id="A0A2S3ZIW9"/>
<reference evidence="1 2" key="1">
    <citation type="submission" date="2018-01" db="EMBL/GenBank/DDBJ databases">
        <title>Cryobacterium sp. nov., from glaciers in China.</title>
        <authorList>
            <person name="Liu Q."/>
            <person name="Xin Y.-H."/>
        </authorList>
    </citation>
    <scope>NUCLEOTIDE SEQUENCE [LARGE SCALE GENOMIC DNA]</scope>
    <source>
        <strain evidence="1 2">TMN-42</strain>
    </source>
</reference>
<keyword evidence="2" id="KW-1185">Reference proteome</keyword>
<dbReference type="RefSeq" id="WP_103459910.1">
    <property type="nucleotide sequence ID" value="NZ_PPXD01000007.1"/>
</dbReference>
<accession>A0A2S3ZIW9</accession>
<comment type="caution">
    <text evidence="1">The sequence shown here is derived from an EMBL/GenBank/DDBJ whole genome shotgun (WGS) entry which is preliminary data.</text>
</comment>
<dbReference type="EMBL" id="PPXD01000007">
    <property type="protein sequence ID" value="POH67539.1"/>
    <property type="molecule type" value="Genomic_DNA"/>
</dbReference>
<gene>
    <name evidence="1" type="ORF">C3B61_06435</name>
</gene>
<sequence length="197" mass="20568">MTPPVARWRHAANGAALLAVLSVASVVLHTTPNRELQHSPMVVPATLTEPASGRDLRATVHSVAVTEAVTAGNGWAGSTPGVWVVVELSVEAVVEDRDRTLGTAVLRVGDTEYSASTRPGTATLVSGRPATGIPLTGPLMFELPADVVSAPAAERATLELARNSDPRVDSLLVMPVDLAALDVQPSIDVDLPHWGVR</sequence>
<proteinExistence type="predicted"/>
<dbReference type="Proteomes" id="UP000237340">
    <property type="component" value="Unassembled WGS sequence"/>
</dbReference>
<evidence type="ECO:0000313" key="2">
    <source>
        <dbReference type="Proteomes" id="UP000237340"/>
    </source>
</evidence>